<keyword evidence="11" id="KW-1185">Reference proteome</keyword>
<organism evidence="10 11">
    <name type="scientific">Sarcophilus harrisii</name>
    <name type="common">Tasmanian devil</name>
    <name type="synonym">Sarcophilus laniarius</name>
    <dbReference type="NCBI Taxonomy" id="9305"/>
    <lineage>
        <taxon>Eukaryota</taxon>
        <taxon>Metazoa</taxon>
        <taxon>Chordata</taxon>
        <taxon>Craniata</taxon>
        <taxon>Vertebrata</taxon>
        <taxon>Euteleostomi</taxon>
        <taxon>Mammalia</taxon>
        <taxon>Metatheria</taxon>
        <taxon>Dasyuromorphia</taxon>
        <taxon>Dasyuridae</taxon>
        <taxon>Sarcophilus</taxon>
    </lineage>
</organism>
<evidence type="ECO:0000256" key="1">
    <source>
        <dbReference type="ARBA" id="ARBA00004141"/>
    </source>
</evidence>
<evidence type="ECO:0000256" key="6">
    <source>
        <dbReference type="ARBA" id="ARBA00023170"/>
    </source>
</evidence>
<evidence type="ECO:0000259" key="9">
    <source>
        <dbReference type="PROSITE" id="PS50262"/>
    </source>
</evidence>
<evidence type="ECO:0000313" key="11">
    <source>
        <dbReference type="Proteomes" id="UP000007648"/>
    </source>
</evidence>
<dbReference type="Proteomes" id="UP000007648">
    <property type="component" value="Unassembled WGS sequence"/>
</dbReference>
<keyword evidence="6" id="KW-0675">Receptor</keyword>
<dbReference type="InterPro" id="IPR017452">
    <property type="entry name" value="GPCR_Rhodpsn_7TM"/>
</dbReference>
<dbReference type="PANTHER" id="PTHR24237">
    <property type="entry name" value="G-PROTEIN COUPLED RECEPTOR"/>
    <property type="match status" value="1"/>
</dbReference>
<dbReference type="PRINTS" id="PR01157">
    <property type="entry name" value="P2YPURNOCPTR"/>
</dbReference>
<name>G3VEX1_SARHA</name>
<dbReference type="GO" id="GO:0008142">
    <property type="term" value="F:oxysterol binding"/>
    <property type="evidence" value="ECO:0007669"/>
    <property type="project" value="InterPro"/>
</dbReference>
<keyword evidence="7" id="KW-0807">Transducer</keyword>
<dbReference type="GO" id="GO:0004930">
    <property type="term" value="F:G protein-coupled receptor activity"/>
    <property type="evidence" value="ECO:0007669"/>
    <property type="project" value="UniProtKB-KW"/>
</dbReference>
<dbReference type="Pfam" id="PF00001">
    <property type="entry name" value="7tm_1"/>
    <property type="match status" value="1"/>
</dbReference>
<keyword evidence="4" id="KW-0297">G-protein coupled receptor</keyword>
<comment type="subcellular location">
    <subcellularLocation>
        <location evidence="1">Membrane</location>
        <topology evidence="1">Multi-pass membrane protein</topology>
    </subcellularLocation>
</comment>
<feature type="transmembrane region" description="Helical" evidence="8">
    <location>
        <begin position="133"/>
        <end position="155"/>
    </location>
</feature>
<dbReference type="HOGENOM" id="CLU_069285_0_0_1"/>
<evidence type="ECO:0000256" key="2">
    <source>
        <dbReference type="ARBA" id="ARBA00022692"/>
    </source>
</evidence>
<evidence type="ECO:0000256" key="8">
    <source>
        <dbReference type="SAM" id="Phobius"/>
    </source>
</evidence>
<proteinExistence type="predicted"/>
<reference evidence="10" key="2">
    <citation type="submission" date="2025-08" db="UniProtKB">
        <authorList>
            <consortium name="Ensembl"/>
        </authorList>
    </citation>
    <scope>IDENTIFICATION</scope>
</reference>
<dbReference type="InParanoid" id="G3VEX1"/>
<keyword evidence="2 8" id="KW-0812">Transmembrane</keyword>
<reference evidence="10" key="3">
    <citation type="submission" date="2025-09" db="UniProtKB">
        <authorList>
            <consortium name="Ensembl"/>
        </authorList>
    </citation>
    <scope>IDENTIFICATION</scope>
</reference>
<dbReference type="InterPro" id="IPR047160">
    <property type="entry name" value="GP183-like"/>
</dbReference>
<dbReference type="GeneTree" id="ENSGT01030000234518"/>
<keyword evidence="3 8" id="KW-1133">Transmembrane helix</keyword>
<feature type="transmembrane region" description="Helical" evidence="8">
    <location>
        <begin position="59"/>
        <end position="82"/>
    </location>
</feature>
<dbReference type="SUPFAM" id="SSF81321">
    <property type="entry name" value="Family A G protein-coupled receptor-like"/>
    <property type="match status" value="1"/>
</dbReference>
<feature type="transmembrane region" description="Helical" evidence="8">
    <location>
        <begin position="26"/>
        <end position="47"/>
    </location>
</feature>
<feature type="transmembrane region" description="Helical" evidence="8">
    <location>
        <begin position="228"/>
        <end position="247"/>
    </location>
</feature>
<feature type="domain" description="G-protein coupled receptors family 1 profile" evidence="9">
    <location>
        <begin position="38"/>
        <end position="253"/>
    </location>
</feature>
<dbReference type="PANTHER" id="PTHR24237:SF40">
    <property type="entry name" value="G PROTEIN-COUPLED RECEPTOR 141B"/>
    <property type="match status" value="1"/>
</dbReference>
<evidence type="ECO:0000313" key="10">
    <source>
        <dbReference type="Ensembl" id="ENSSHAP00000001725.2"/>
    </source>
</evidence>
<reference evidence="10 11" key="1">
    <citation type="journal article" date="2011" name="Proc. Natl. Acad. Sci. U.S.A.">
        <title>Genetic diversity and population structure of the endangered marsupial Sarcophilus harrisii (Tasmanian devil).</title>
        <authorList>
            <person name="Miller W."/>
            <person name="Hayes V.M."/>
            <person name="Ratan A."/>
            <person name="Petersen D.C."/>
            <person name="Wittekindt N.E."/>
            <person name="Miller J."/>
            <person name="Walenz B."/>
            <person name="Knight J."/>
            <person name="Qi J."/>
            <person name="Zhao F."/>
            <person name="Wang Q."/>
            <person name="Bedoya-Reina O.C."/>
            <person name="Katiyar N."/>
            <person name="Tomsho L.P."/>
            <person name="Kasson L.M."/>
            <person name="Hardie R.A."/>
            <person name="Woodbridge P."/>
            <person name="Tindall E.A."/>
            <person name="Bertelsen M.F."/>
            <person name="Dixon D."/>
            <person name="Pyecroft S."/>
            <person name="Helgen K.M."/>
            <person name="Lesk A.M."/>
            <person name="Pringle T.H."/>
            <person name="Patterson N."/>
            <person name="Zhang Y."/>
            <person name="Kreiss A."/>
            <person name="Woods G.M."/>
            <person name="Jones M.E."/>
            <person name="Schuster S.C."/>
        </authorList>
    </citation>
    <scope>NUCLEOTIDE SEQUENCE [LARGE SCALE GENOMIC DNA]</scope>
</reference>
<evidence type="ECO:0000256" key="3">
    <source>
        <dbReference type="ARBA" id="ARBA00022989"/>
    </source>
</evidence>
<evidence type="ECO:0000256" key="7">
    <source>
        <dbReference type="ARBA" id="ARBA00023224"/>
    </source>
</evidence>
<dbReference type="PROSITE" id="PS50262">
    <property type="entry name" value="G_PROTEIN_RECEP_F1_2"/>
    <property type="match status" value="1"/>
</dbReference>
<dbReference type="FunCoup" id="G3VEX1">
    <property type="interactions" value="262"/>
</dbReference>
<dbReference type="GO" id="GO:0016020">
    <property type="term" value="C:membrane"/>
    <property type="evidence" value="ECO:0007669"/>
    <property type="project" value="UniProtKB-SubCell"/>
</dbReference>
<accession>G3VEX1</accession>
<gene>
    <name evidence="10" type="primary">GPR141</name>
</gene>
<dbReference type="AlphaFoldDB" id="G3VEX1"/>
<sequence length="253" mass="28610">MEVTIQQNFSNGSLALCNEHCKKVLATLYCAILLGGTANSVMMAHVLSQRSSWSAITILITNLTVLHSIFLASLPFRLSYYFLRQWKFGWFACRLVSSAVHFHMYLSFLFYLAIIAIRLLTHFRRHPAQEAQTGRATALSISIWLLGTLTFTLVFRFHYGTHTDSSHHCFEFHQELSLRSVAAINYCAIGVLLATVSVLSVLQLLVLRRLSRALGPGALAHQELRAHGSSLFFLLVMVVCFLPHHVFRAFFIH</sequence>
<protein>
    <recommendedName>
        <fullName evidence="9">G-protein coupled receptors family 1 profile domain-containing protein</fullName>
    </recommendedName>
</protein>
<evidence type="ECO:0000256" key="5">
    <source>
        <dbReference type="ARBA" id="ARBA00023136"/>
    </source>
</evidence>
<feature type="transmembrane region" description="Helical" evidence="8">
    <location>
        <begin position="183"/>
        <end position="207"/>
    </location>
</feature>
<dbReference type="InterPro" id="IPR000276">
    <property type="entry name" value="GPCR_Rhodpsn"/>
</dbReference>
<dbReference type="eggNOG" id="ENOG502SK97">
    <property type="taxonomic scope" value="Eukaryota"/>
</dbReference>
<feature type="transmembrane region" description="Helical" evidence="8">
    <location>
        <begin position="102"/>
        <end position="121"/>
    </location>
</feature>
<dbReference type="Gene3D" id="1.20.1070.10">
    <property type="entry name" value="Rhodopsin 7-helix transmembrane proteins"/>
    <property type="match status" value="1"/>
</dbReference>
<dbReference type="Ensembl" id="ENSSHAT00000001742.2">
    <property type="protein sequence ID" value="ENSSHAP00000001725.2"/>
    <property type="gene ID" value="ENSSHAG00000001536.2"/>
</dbReference>
<evidence type="ECO:0000256" key="4">
    <source>
        <dbReference type="ARBA" id="ARBA00023040"/>
    </source>
</evidence>
<keyword evidence="5 8" id="KW-0472">Membrane</keyword>